<dbReference type="Gene3D" id="3.90.550.10">
    <property type="entry name" value="Spore Coat Polysaccharide Biosynthesis Protein SpsA, Chain A"/>
    <property type="match status" value="1"/>
</dbReference>
<dbReference type="SUPFAM" id="SSF53448">
    <property type="entry name" value="Nucleotide-diphospho-sugar transferases"/>
    <property type="match status" value="1"/>
</dbReference>
<dbReference type="GO" id="GO:0016740">
    <property type="term" value="F:transferase activity"/>
    <property type="evidence" value="ECO:0007669"/>
    <property type="project" value="UniProtKB-KW"/>
</dbReference>
<evidence type="ECO:0000313" key="2">
    <source>
        <dbReference type="EMBL" id="MBB6097611.1"/>
    </source>
</evidence>
<accession>A0A841HVS1</accession>
<organism evidence="2 3">
    <name type="scientific">Deinobacterium chartae</name>
    <dbReference type="NCBI Taxonomy" id="521158"/>
    <lineage>
        <taxon>Bacteria</taxon>
        <taxon>Thermotogati</taxon>
        <taxon>Deinococcota</taxon>
        <taxon>Deinococci</taxon>
        <taxon>Deinococcales</taxon>
        <taxon>Deinococcaceae</taxon>
        <taxon>Deinobacterium</taxon>
    </lineage>
</organism>
<dbReference type="InterPro" id="IPR001173">
    <property type="entry name" value="Glyco_trans_2-like"/>
</dbReference>
<keyword evidence="3" id="KW-1185">Reference proteome</keyword>
<proteinExistence type="predicted"/>
<dbReference type="Proteomes" id="UP000569951">
    <property type="component" value="Unassembled WGS sequence"/>
</dbReference>
<dbReference type="AlphaFoldDB" id="A0A841HVS1"/>
<dbReference type="PANTHER" id="PTHR43630">
    <property type="entry name" value="POLY-BETA-1,6-N-ACETYL-D-GLUCOSAMINE SYNTHASE"/>
    <property type="match status" value="1"/>
</dbReference>
<dbReference type="Pfam" id="PF00535">
    <property type="entry name" value="Glycos_transf_2"/>
    <property type="match status" value="1"/>
</dbReference>
<name>A0A841HVS1_9DEIO</name>
<feature type="domain" description="Glycosyltransferase 2-like" evidence="1">
    <location>
        <begin position="5"/>
        <end position="142"/>
    </location>
</feature>
<evidence type="ECO:0000259" key="1">
    <source>
        <dbReference type="Pfam" id="PF00535"/>
    </source>
</evidence>
<reference evidence="2 3" key="1">
    <citation type="submission" date="2020-08" db="EMBL/GenBank/DDBJ databases">
        <title>Genomic Encyclopedia of Type Strains, Phase IV (KMG-IV): sequencing the most valuable type-strain genomes for metagenomic binning, comparative biology and taxonomic classification.</title>
        <authorList>
            <person name="Goeker M."/>
        </authorList>
    </citation>
    <scope>NUCLEOTIDE SEQUENCE [LARGE SCALE GENOMIC DNA]</scope>
    <source>
        <strain evidence="2 3">DSM 21458</strain>
    </source>
</reference>
<gene>
    <name evidence="2" type="ORF">HNR42_001028</name>
</gene>
<sequence length="296" mass="34593">MNRISVVINTLNEEKNLRYALASVSSWVDDIVVVDMQSEDRTVQIAQEYGARVFSHERLGFADPARAFAIEQATGDWILMLDADEVVPLELSRLLLDIVRTDKADVVILPWYNFLLGAPLLHTGWGPDQDRHPRFFKRGMLQATPEIHNFLKPKPEARIMQIRFGEGGGVYHFNYLNVQHFLTKLNRYTTIEAQQAFDQGKRHSFVRALGHSALEFCNRYFRKRGFLDGWRGFYLSVLMMMYRLVSYAKLRELEEIGTEEQVRERYREVALELIQQYDTVQQMQSETALPRNREQE</sequence>
<dbReference type="InterPro" id="IPR029044">
    <property type="entry name" value="Nucleotide-diphossugar_trans"/>
</dbReference>
<dbReference type="RefSeq" id="WP_183985220.1">
    <property type="nucleotide sequence ID" value="NZ_JACHHG010000003.1"/>
</dbReference>
<dbReference type="EMBL" id="JACHHG010000003">
    <property type="protein sequence ID" value="MBB6097611.1"/>
    <property type="molecule type" value="Genomic_DNA"/>
</dbReference>
<protein>
    <submittedName>
        <fullName evidence="2">Glycosyltransferase involved in cell wall biosynthesis</fullName>
    </submittedName>
</protein>
<dbReference type="PANTHER" id="PTHR43630:SF2">
    <property type="entry name" value="GLYCOSYLTRANSFERASE"/>
    <property type="match status" value="1"/>
</dbReference>
<dbReference type="CDD" id="cd02511">
    <property type="entry name" value="Beta4Glucosyltransferase"/>
    <property type="match status" value="1"/>
</dbReference>
<evidence type="ECO:0000313" key="3">
    <source>
        <dbReference type="Proteomes" id="UP000569951"/>
    </source>
</evidence>
<comment type="caution">
    <text evidence="2">The sequence shown here is derived from an EMBL/GenBank/DDBJ whole genome shotgun (WGS) entry which is preliminary data.</text>
</comment>
<keyword evidence="2" id="KW-0808">Transferase</keyword>